<evidence type="ECO:0000313" key="3">
    <source>
        <dbReference type="Proteomes" id="UP000276834"/>
    </source>
</evidence>
<organism evidence="2 3">
    <name type="scientific">Chloebia gouldiae</name>
    <name type="common">Gouldian finch</name>
    <name type="synonym">Erythrura gouldiae</name>
    <dbReference type="NCBI Taxonomy" id="44316"/>
    <lineage>
        <taxon>Eukaryota</taxon>
        <taxon>Metazoa</taxon>
        <taxon>Chordata</taxon>
        <taxon>Craniata</taxon>
        <taxon>Vertebrata</taxon>
        <taxon>Euteleostomi</taxon>
        <taxon>Archelosauria</taxon>
        <taxon>Archosauria</taxon>
        <taxon>Dinosauria</taxon>
        <taxon>Saurischia</taxon>
        <taxon>Theropoda</taxon>
        <taxon>Coelurosauria</taxon>
        <taxon>Aves</taxon>
        <taxon>Neognathae</taxon>
        <taxon>Neoaves</taxon>
        <taxon>Telluraves</taxon>
        <taxon>Australaves</taxon>
        <taxon>Passeriformes</taxon>
        <taxon>Passeroidea</taxon>
        <taxon>Passeridae</taxon>
        <taxon>Chloebia</taxon>
    </lineage>
</organism>
<dbReference type="AlphaFoldDB" id="A0A3L8Q5R4"/>
<accession>A0A3L8Q5R4</accession>
<comment type="caution">
    <text evidence="2">The sequence shown here is derived from an EMBL/GenBank/DDBJ whole genome shotgun (WGS) entry which is preliminary data.</text>
</comment>
<proteinExistence type="predicted"/>
<keyword evidence="3" id="KW-1185">Reference proteome</keyword>
<feature type="compositionally biased region" description="Polar residues" evidence="1">
    <location>
        <begin position="369"/>
        <end position="381"/>
    </location>
</feature>
<feature type="compositionally biased region" description="Polar residues" evidence="1">
    <location>
        <begin position="231"/>
        <end position="241"/>
    </location>
</feature>
<reference evidence="2 3" key="1">
    <citation type="journal article" date="2018" name="Proc. R. Soc. B">
        <title>A non-coding region near Follistatin controls head colour polymorphism in the Gouldian finch.</title>
        <authorList>
            <person name="Toomey M.B."/>
            <person name="Marques C.I."/>
            <person name="Andrade P."/>
            <person name="Araujo P.M."/>
            <person name="Sabatino S."/>
            <person name="Gazda M.A."/>
            <person name="Afonso S."/>
            <person name="Lopes R.J."/>
            <person name="Corbo J.C."/>
            <person name="Carneiro M."/>
        </authorList>
    </citation>
    <scope>NUCLEOTIDE SEQUENCE [LARGE SCALE GENOMIC DNA]</scope>
    <source>
        <strain evidence="2">Red01</strain>
        <tissue evidence="2">Muscle</tissue>
    </source>
</reference>
<feature type="compositionally biased region" description="Polar residues" evidence="1">
    <location>
        <begin position="13"/>
        <end position="24"/>
    </location>
</feature>
<feature type="region of interest" description="Disordered" evidence="1">
    <location>
        <begin position="1"/>
        <end position="66"/>
    </location>
</feature>
<dbReference type="Proteomes" id="UP000276834">
    <property type="component" value="Unassembled WGS sequence"/>
</dbReference>
<protein>
    <submittedName>
        <fullName evidence="2">Uncharacterized protein</fullName>
    </submittedName>
</protein>
<name>A0A3L8Q5R4_CHLGU</name>
<feature type="region of interest" description="Disordered" evidence="1">
    <location>
        <begin position="283"/>
        <end position="304"/>
    </location>
</feature>
<evidence type="ECO:0000313" key="2">
    <source>
        <dbReference type="EMBL" id="RLV62644.1"/>
    </source>
</evidence>
<gene>
    <name evidence="2" type="ORF">DV515_00019093</name>
</gene>
<feature type="region of interest" description="Disordered" evidence="1">
    <location>
        <begin position="222"/>
        <end position="241"/>
    </location>
</feature>
<sequence>MPPGKQKPPKIAQKSSKFHPNSTKIPPKCHPIFAQVSPASPGISNPPEMPPGNQKPLKNSKKHPKLTQIPSEFHPNFTQLCPAVPRCHLSFSRRSNPPEMPPASPGAQTHLRCHQITKNTKIHPNTTKFHLIFTHISPRCDHALFRGSNPPEMPPGNQKTPKFTQNSLKFHPNFAQLCPAVPRCHLSFSRCALSSTSFSRCSNPPEMPPAVPRCHLSFSQCSNPPEMPPGNQKTPKTTQNSPNFHPNFSSRAQPFLAVPRCAQVCPAVSRCHLSFSRCHLSFSRGSNPPEMPPGNKKHQKSPKLDEISPEFHPDFSQVCHLSFSNCANPPEMPPGNKKTLKNTKNRSKLTPFSHKFRQLSTRSPKNHPQLIQTSPSSSPGAQTHLRCHQVTKTTKNRSKLAQFSPKFQRICTQISPAVPSSFPSVQTHLRCHQVTKKHQKPPKTRPIFTQFLPALLPVLKPT</sequence>
<evidence type="ECO:0000256" key="1">
    <source>
        <dbReference type="SAM" id="MobiDB-lite"/>
    </source>
</evidence>
<feature type="region of interest" description="Disordered" evidence="1">
    <location>
        <begin position="359"/>
        <end position="384"/>
    </location>
</feature>
<dbReference type="EMBL" id="QUSF01006065">
    <property type="protein sequence ID" value="RLV62644.1"/>
    <property type="molecule type" value="Genomic_DNA"/>
</dbReference>
<feature type="non-terminal residue" evidence="2">
    <location>
        <position position="462"/>
    </location>
</feature>